<accession>A0A5C8NVX6</accession>
<dbReference type="EMBL" id="VDUY01000004">
    <property type="protein sequence ID" value="TXL65371.1"/>
    <property type="molecule type" value="Genomic_DNA"/>
</dbReference>
<protein>
    <submittedName>
        <fullName evidence="2">DUF484 family protein</fullName>
    </submittedName>
</protein>
<keyword evidence="1" id="KW-0175">Coiled coil</keyword>
<dbReference type="PANTHER" id="PTHR38765:SF1">
    <property type="entry name" value="DUF484 DOMAIN-CONTAINING PROTEIN"/>
    <property type="match status" value="1"/>
</dbReference>
<gene>
    <name evidence="2" type="ORF">FHP08_11330</name>
</gene>
<dbReference type="Gene3D" id="3.30.450.40">
    <property type="match status" value="1"/>
</dbReference>
<organism evidence="2 3">
    <name type="scientific">Zeimonas arvi</name>
    <dbReference type="NCBI Taxonomy" id="2498847"/>
    <lineage>
        <taxon>Bacteria</taxon>
        <taxon>Pseudomonadati</taxon>
        <taxon>Pseudomonadota</taxon>
        <taxon>Betaproteobacteria</taxon>
        <taxon>Burkholderiales</taxon>
        <taxon>Burkholderiaceae</taxon>
        <taxon>Zeimonas</taxon>
    </lineage>
</organism>
<dbReference type="RefSeq" id="WP_147704566.1">
    <property type="nucleotide sequence ID" value="NZ_VDUY01000004.1"/>
</dbReference>
<comment type="caution">
    <text evidence="2">The sequence shown here is derived from an EMBL/GenBank/DDBJ whole genome shotgun (WGS) entry which is preliminary data.</text>
</comment>
<proteinExistence type="predicted"/>
<evidence type="ECO:0000313" key="3">
    <source>
        <dbReference type="Proteomes" id="UP000321548"/>
    </source>
</evidence>
<dbReference type="InterPro" id="IPR007435">
    <property type="entry name" value="DUF484"/>
</dbReference>
<dbReference type="Pfam" id="PF04340">
    <property type="entry name" value="DUF484"/>
    <property type="match status" value="1"/>
</dbReference>
<reference evidence="2 3" key="1">
    <citation type="submission" date="2019-06" db="EMBL/GenBank/DDBJ databases">
        <title>Quisquiliibacterium sp. nov., isolated from a maize field.</title>
        <authorList>
            <person name="Lin S.-Y."/>
            <person name="Tsai C.-F."/>
            <person name="Young C.-C."/>
        </authorList>
    </citation>
    <scope>NUCLEOTIDE SEQUENCE [LARGE SCALE GENOMIC DNA]</scope>
    <source>
        <strain evidence="2 3">CC-CFT501</strain>
    </source>
</reference>
<evidence type="ECO:0000313" key="2">
    <source>
        <dbReference type="EMBL" id="TXL65371.1"/>
    </source>
</evidence>
<dbReference type="Proteomes" id="UP000321548">
    <property type="component" value="Unassembled WGS sequence"/>
</dbReference>
<evidence type="ECO:0000256" key="1">
    <source>
        <dbReference type="SAM" id="Coils"/>
    </source>
</evidence>
<feature type="coiled-coil region" evidence="1">
    <location>
        <begin position="43"/>
        <end position="70"/>
    </location>
</feature>
<name>A0A5C8NVX6_9BURK</name>
<dbReference type="InterPro" id="IPR029016">
    <property type="entry name" value="GAF-like_dom_sf"/>
</dbReference>
<dbReference type="PANTHER" id="PTHR38765">
    <property type="entry name" value="DUF484 DOMAIN-CONTAINING PROTEIN"/>
    <property type="match status" value="1"/>
</dbReference>
<sequence>MSDTAIDTDAVARYLRDHPEFFDQHADLLGTITLPHPHGGRAISLQERQVEVLRERHRTLELKLAELIRIGEENDAIGSKLQKWTRQLLLAGDAGRLPDIVVDGLGTIFSVPQVAMRLWGLRDEWANLECAQPVPVDVITLANSMPQPFCGPNSDFQAATWLPEGGRDTRSIALLPLRKGVDPKAFGLLVLGSADADRFRSGMGTAYLERIAEMASAALSRLAD</sequence>
<dbReference type="OrthoDB" id="8525200at2"/>
<dbReference type="AlphaFoldDB" id="A0A5C8NVX6"/>
<keyword evidence="3" id="KW-1185">Reference proteome</keyword>